<accession>A0ABQ8UVD7</accession>
<dbReference type="EMBL" id="JAPMOS010000007">
    <property type="protein sequence ID" value="KAJ4461525.1"/>
    <property type="molecule type" value="Genomic_DNA"/>
</dbReference>
<feature type="region of interest" description="Disordered" evidence="1">
    <location>
        <begin position="1"/>
        <end position="44"/>
    </location>
</feature>
<name>A0ABQ8UVD7_9EUKA</name>
<evidence type="ECO:0000313" key="2">
    <source>
        <dbReference type="EMBL" id="KAJ4461525.1"/>
    </source>
</evidence>
<organism evidence="2 3">
    <name type="scientific">Paratrimastix pyriformis</name>
    <dbReference type="NCBI Taxonomy" id="342808"/>
    <lineage>
        <taxon>Eukaryota</taxon>
        <taxon>Metamonada</taxon>
        <taxon>Preaxostyla</taxon>
        <taxon>Paratrimastigidae</taxon>
        <taxon>Paratrimastix</taxon>
    </lineage>
</organism>
<evidence type="ECO:0000256" key="1">
    <source>
        <dbReference type="SAM" id="MobiDB-lite"/>
    </source>
</evidence>
<comment type="caution">
    <text evidence="2">The sequence shown here is derived from an EMBL/GenBank/DDBJ whole genome shotgun (WGS) entry which is preliminary data.</text>
</comment>
<keyword evidence="3" id="KW-1185">Reference proteome</keyword>
<evidence type="ECO:0000313" key="3">
    <source>
        <dbReference type="Proteomes" id="UP001141327"/>
    </source>
</evidence>
<feature type="compositionally biased region" description="Low complexity" evidence="1">
    <location>
        <begin position="18"/>
        <end position="30"/>
    </location>
</feature>
<feature type="compositionally biased region" description="Polar residues" evidence="1">
    <location>
        <begin position="31"/>
        <end position="40"/>
    </location>
</feature>
<gene>
    <name evidence="2" type="ORF">PAPYR_2113</name>
</gene>
<protein>
    <submittedName>
        <fullName evidence="2">Uncharacterized protein</fullName>
    </submittedName>
</protein>
<feature type="region of interest" description="Disordered" evidence="1">
    <location>
        <begin position="106"/>
        <end position="139"/>
    </location>
</feature>
<reference evidence="2" key="1">
    <citation type="journal article" date="2022" name="bioRxiv">
        <title>Genomics of Preaxostyla Flagellates Illuminates Evolutionary Transitions and the Path Towards Mitochondrial Loss.</title>
        <authorList>
            <person name="Novak L.V.F."/>
            <person name="Treitli S.C."/>
            <person name="Pyrih J."/>
            <person name="Halakuc P."/>
            <person name="Pipaliya S.V."/>
            <person name="Vacek V."/>
            <person name="Brzon O."/>
            <person name="Soukal P."/>
            <person name="Eme L."/>
            <person name="Dacks J.B."/>
            <person name="Karnkowska A."/>
            <person name="Elias M."/>
            <person name="Hampl V."/>
        </authorList>
    </citation>
    <scope>NUCLEOTIDE SEQUENCE</scope>
    <source>
        <strain evidence="2">RCP-MX</strain>
    </source>
</reference>
<proteinExistence type="predicted"/>
<sequence>MPGVATLDCPATAPPAADPRGGTRTSSTTRDPQQGSQLRTLTPGGVGRFLFDTLVEEETAIRGARLVAIPRRGAHPDSWSKIVFHFRARAGRGVTFDALGAIPPPVGAPAATITPTPEPKPEQDGGDPGGGEIEKIECE</sequence>
<dbReference type="Proteomes" id="UP001141327">
    <property type="component" value="Unassembled WGS sequence"/>
</dbReference>